<dbReference type="Pfam" id="PF00215">
    <property type="entry name" value="OMPdecase"/>
    <property type="match status" value="1"/>
</dbReference>
<dbReference type="InterPro" id="IPR013785">
    <property type="entry name" value="Aldolase_TIM"/>
</dbReference>
<sequence>MDSERLIVALDVPTFKEAENLVDMLKPLGVTFKVGLELFFSEGPRVVEMIHSRGGKVFLDCKFHDIPNTVAGAARAASRMGVFMFNIHVSGGIEMMKAGLEAAREEALKTGTAVPKILGVTVLTSINQGILKDEIGIKENLEQKVLDWAGLARLAGLDGVIASPKEIRSIREQFGPDFLIVTPGVRPRFASSDDQKRVMTPEEAVLRGADYIVVGRPITRAEDPVKAAVEVIKEMQGGV</sequence>
<dbReference type="Proteomes" id="UP000662904">
    <property type="component" value="Chromosome"/>
</dbReference>
<evidence type="ECO:0000256" key="7">
    <source>
        <dbReference type="ARBA" id="ARBA00049157"/>
    </source>
</evidence>
<feature type="binding site" evidence="9 11">
    <location>
        <position position="186"/>
    </location>
    <ligand>
        <name>substrate</name>
    </ligand>
</feature>
<evidence type="ECO:0000256" key="11">
    <source>
        <dbReference type="PIRSR" id="PIRSR614732-2"/>
    </source>
</evidence>
<evidence type="ECO:0000256" key="10">
    <source>
        <dbReference type="PIRSR" id="PIRSR614732-1"/>
    </source>
</evidence>
<dbReference type="Gene3D" id="3.20.20.70">
    <property type="entry name" value="Aldolase class I"/>
    <property type="match status" value="1"/>
</dbReference>
<evidence type="ECO:0000256" key="9">
    <source>
        <dbReference type="HAMAP-Rule" id="MF_01200"/>
    </source>
</evidence>
<evidence type="ECO:0000256" key="4">
    <source>
        <dbReference type="ARBA" id="ARBA00022793"/>
    </source>
</evidence>
<dbReference type="EC" id="4.1.1.23" evidence="9"/>
<organism evidence="14 15">
    <name type="scientific">Koleobacter methoxysyntrophicus</name>
    <dbReference type="NCBI Taxonomy" id="2751313"/>
    <lineage>
        <taxon>Bacteria</taxon>
        <taxon>Bacillati</taxon>
        <taxon>Bacillota</taxon>
        <taxon>Clostridia</taxon>
        <taxon>Koleobacterales</taxon>
        <taxon>Koleobacteraceae</taxon>
        <taxon>Koleobacter</taxon>
    </lineage>
</organism>
<evidence type="ECO:0000256" key="8">
    <source>
        <dbReference type="ARBA" id="ARBA00061012"/>
    </source>
</evidence>
<feature type="binding site" evidence="9 11">
    <location>
        <position position="33"/>
    </location>
    <ligand>
        <name>substrate</name>
    </ligand>
</feature>
<dbReference type="EMBL" id="CP059066">
    <property type="protein sequence ID" value="QSQ08769.1"/>
    <property type="molecule type" value="Genomic_DNA"/>
</dbReference>
<feature type="domain" description="Orotidine 5'-phosphate decarboxylase" evidence="13">
    <location>
        <begin position="5"/>
        <end position="231"/>
    </location>
</feature>
<dbReference type="RefSeq" id="WP_206708972.1">
    <property type="nucleotide sequence ID" value="NZ_CP059066.1"/>
</dbReference>
<dbReference type="PANTHER" id="PTHR32119:SF2">
    <property type="entry name" value="OROTIDINE 5'-PHOSPHATE DECARBOXYLASE"/>
    <property type="match status" value="1"/>
</dbReference>
<feature type="binding site" evidence="9 11">
    <location>
        <position position="215"/>
    </location>
    <ligand>
        <name>substrate</name>
    </ligand>
</feature>
<gene>
    <name evidence="9 14" type="primary">pyrF</name>
    <name evidence="14" type="ORF">H0A61_01114</name>
</gene>
<reference evidence="14" key="1">
    <citation type="submission" date="2020-07" db="EMBL/GenBank/DDBJ databases">
        <title>Koleobacter methoxysyntrophicus gen. nov., sp. nov., a novel anaerobic bacterium isolated from deep subsurface oil field and proposal of Koleobacterales ord. nov. in the phylum Firmicutes.</title>
        <authorList>
            <person name="Sakamoto S."/>
            <person name="Tamaki H."/>
        </authorList>
    </citation>
    <scope>NUCLEOTIDE SEQUENCE</scope>
    <source>
        <strain evidence="14">NRmbB1</strain>
    </source>
</reference>
<dbReference type="NCBIfam" id="TIGR01740">
    <property type="entry name" value="pyrF"/>
    <property type="match status" value="1"/>
</dbReference>
<proteinExistence type="inferred from homology"/>
<evidence type="ECO:0000256" key="3">
    <source>
        <dbReference type="ARBA" id="ARBA00011738"/>
    </source>
</evidence>
<comment type="similarity">
    <text evidence="8 9">Belongs to the OMP decarboxylase family. Type 1 subfamily.</text>
</comment>
<dbReference type="GO" id="GO:0006207">
    <property type="term" value="P:'de novo' pyrimidine nucleobase biosynthetic process"/>
    <property type="evidence" value="ECO:0007669"/>
    <property type="project" value="InterPro"/>
</dbReference>
<evidence type="ECO:0000256" key="5">
    <source>
        <dbReference type="ARBA" id="ARBA00022975"/>
    </source>
</evidence>
<dbReference type="GO" id="GO:0044205">
    <property type="term" value="P:'de novo' UMP biosynthetic process"/>
    <property type="evidence" value="ECO:0007669"/>
    <property type="project" value="UniProtKB-UniRule"/>
</dbReference>
<dbReference type="AlphaFoldDB" id="A0A8A0RML9"/>
<evidence type="ECO:0000313" key="14">
    <source>
        <dbReference type="EMBL" id="QSQ08769.1"/>
    </source>
</evidence>
<keyword evidence="15" id="KW-1185">Reference proteome</keyword>
<evidence type="ECO:0000256" key="1">
    <source>
        <dbReference type="ARBA" id="ARBA00002356"/>
    </source>
</evidence>
<feature type="active site" description="For OMPdecase activity" evidence="10">
    <location>
        <position position="62"/>
    </location>
</feature>
<feature type="active site" description="Proton donor" evidence="9">
    <location>
        <position position="62"/>
    </location>
</feature>
<dbReference type="InterPro" id="IPR011060">
    <property type="entry name" value="RibuloseP-bd_barrel"/>
</dbReference>
<comment type="catalytic activity">
    <reaction evidence="7 9 12">
        <text>orotidine 5'-phosphate + H(+) = UMP + CO2</text>
        <dbReference type="Rhea" id="RHEA:11596"/>
        <dbReference type="ChEBI" id="CHEBI:15378"/>
        <dbReference type="ChEBI" id="CHEBI:16526"/>
        <dbReference type="ChEBI" id="CHEBI:57538"/>
        <dbReference type="ChEBI" id="CHEBI:57865"/>
        <dbReference type="EC" id="4.1.1.23"/>
    </reaction>
</comment>
<evidence type="ECO:0000256" key="12">
    <source>
        <dbReference type="RuleBase" id="RU000512"/>
    </source>
</evidence>
<dbReference type="GO" id="GO:0005829">
    <property type="term" value="C:cytosol"/>
    <property type="evidence" value="ECO:0007669"/>
    <property type="project" value="TreeGrafter"/>
</dbReference>
<feature type="binding site" evidence="9 11">
    <location>
        <position position="216"/>
    </location>
    <ligand>
        <name>substrate</name>
    </ligand>
</feature>
<dbReference type="InterPro" id="IPR047596">
    <property type="entry name" value="OMPdecase_bac"/>
</dbReference>
<dbReference type="InterPro" id="IPR018089">
    <property type="entry name" value="OMPdecase_AS"/>
</dbReference>
<dbReference type="NCBIfam" id="NF001273">
    <property type="entry name" value="PRK00230.1"/>
    <property type="match status" value="1"/>
</dbReference>
<dbReference type="PROSITE" id="PS00156">
    <property type="entry name" value="OMPDECASE"/>
    <property type="match status" value="1"/>
</dbReference>
<evidence type="ECO:0000256" key="2">
    <source>
        <dbReference type="ARBA" id="ARBA00004861"/>
    </source>
</evidence>
<evidence type="ECO:0000259" key="13">
    <source>
        <dbReference type="SMART" id="SM00934"/>
    </source>
</evidence>
<keyword evidence="4 9" id="KW-0210">Decarboxylase</keyword>
<comment type="pathway">
    <text evidence="2 9 12">Pyrimidine metabolism; UMP biosynthesis via de novo pathway; UMP from orotate: step 2/2.</text>
</comment>
<feature type="active site" description="For OMPdecase activity" evidence="10">
    <location>
        <position position="60"/>
    </location>
</feature>
<feature type="binding site" evidence="9 11">
    <location>
        <position position="124"/>
    </location>
    <ligand>
        <name>substrate</name>
    </ligand>
</feature>
<feature type="binding site" evidence="9">
    <location>
        <begin position="60"/>
        <end position="69"/>
    </location>
    <ligand>
        <name>substrate</name>
    </ligand>
</feature>
<feature type="binding site" evidence="9 11">
    <location>
        <position position="195"/>
    </location>
    <ligand>
        <name>substrate</name>
    </ligand>
</feature>
<comment type="function">
    <text evidence="1 9">Catalyzes the decarboxylation of orotidine 5'-monophosphate (OMP) to uridine 5'-monophosphate (UMP).</text>
</comment>
<dbReference type="InterPro" id="IPR014732">
    <property type="entry name" value="OMPdecase"/>
</dbReference>
<dbReference type="InterPro" id="IPR001754">
    <property type="entry name" value="OMPdeCOase_dom"/>
</dbReference>
<dbReference type="KEGG" id="kme:H0A61_01114"/>
<keyword evidence="6 9" id="KW-0456">Lyase</keyword>
<keyword evidence="5 9" id="KW-0665">Pyrimidine biosynthesis</keyword>
<accession>A0A8A0RML9</accession>
<name>A0A8A0RML9_9FIRM</name>
<dbReference type="PANTHER" id="PTHR32119">
    <property type="entry name" value="OROTIDINE 5'-PHOSPHATE DECARBOXYLASE"/>
    <property type="match status" value="1"/>
</dbReference>
<dbReference type="CDD" id="cd04725">
    <property type="entry name" value="OMP_decarboxylase_like"/>
    <property type="match status" value="1"/>
</dbReference>
<comment type="subunit">
    <text evidence="3 9">Homodimer.</text>
</comment>
<dbReference type="SUPFAM" id="SSF51366">
    <property type="entry name" value="Ribulose-phoshate binding barrel"/>
    <property type="match status" value="1"/>
</dbReference>
<feature type="binding site" evidence="9 11">
    <location>
        <position position="11"/>
    </location>
    <ligand>
        <name>substrate</name>
    </ligand>
</feature>
<dbReference type="GO" id="GO:0004590">
    <property type="term" value="F:orotidine-5'-phosphate decarboxylase activity"/>
    <property type="evidence" value="ECO:0007669"/>
    <property type="project" value="UniProtKB-UniRule"/>
</dbReference>
<feature type="active site" description="For OMPdecase activity" evidence="10">
    <location>
        <position position="65"/>
    </location>
</feature>
<dbReference type="HAMAP" id="MF_01200_B">
    <property type="entry name" value="OMPdecase_type1_B"/>
    <property type="match status" value="1"/>
</dbReference>
<dbReference type="FunFam" id="3.20.20.70:FF:000015">
    <property type="entry name" value="Orotidine 5'-phosphate decarboxylase"/>
    <property type="match status" value="1"/>
</dbReference>
<evidence type="ECO:0000256" key="6">
    <source>
        <dbReference type="ARBA" id="ARBA00023239"/>
    </source>
</evidence>
<dbReference type="SMART" id="SM00934">
    <property type="entry name" value="OMPdecase"/>
    <property type="match status" value="1"/>
</dbReference>
<dbReference type="UniPathway" id="UPA00070">
    <property type="reaction ID" value="UER00120"/>
</dbReference>
<protein>
    <recommendedName>
        <fullName evidence="9">Orotidine 5'-phosphate decarboxylase</fullName>
        <ecNumber evidence="9">4.1.1.23</ecNumber>
    </recommendedName>
    <alternativeName>
        <fullName evidence="9">OMP decarboxylase</fullName>
        <shortName evidence="9">OMPDCase</shortName>
        <shortName evidence="9">OMPdecase</shortName>
    </alternativeName>
</protein>
<evidence type="ECO:0000313" key="15">
    <source>
        <dbReference type="Proteomes" id="UP000662904"/>
    </source>
</evidence>